<evidence type="ECO:0000313" key="3">
    <source>
        <dbReference type="Proteomes" id="UP000292082"/>
    </source>
</evidence>
<keyword evidence="1" id="KW-0812">Transmembrane</keyword>
<dbReference type="Proteomes" id="UP000292082">
    <property type="component" value="Unassembled WGS sequence"/>
</dbReference>
<sequence>MCLDVYPVYLTCLKRMRGPPQRSYFIKSCLHVLAICLLTLSIALGHAHRSENPMAPVARGSFPSSTLSGAAAWMGCDRLATPMSCEDAPSSPRTVHAILPPMINFPPRPAPASVRLIATPTILDAPIPSLLSTDDAQLADFLELDEFYYCAIGGSFPALKLAL</sequence>
<evidence type="ECO:0000256" key="1">
    <source>
        <dbReference type="SAM" id="Phobius"/>
    </source>
</evidence>
<reference evidence="2 3" key="1">
    <citation type="submission" date="2019-01" db="EMBL/GenBank/DDBJ databases">
        <title>Draft genome sequences of three monokaryotic isolates of the white-rot basidiomycete fungus Dichomitus squalens.</title>
        <authorList>
            <consortium name="DOE Joint Genome Institute"/>
            <person name="Lopez S.C."/>
            <person name="Andreopoulos B."/>
            <person name="Pangilinan J."/>
            <person name="Lipzen A."/>
            <person name="Riley R."/>
            <person name="Ahrendt S."/>
            <person name="Ng V."/>
            <person name="Barry K."/>
            <person name="Daum C."/>
            <person name="Grigoriev I.V."/>
            <person name="Hilden K.S."/>
            <person name="Makela M.R."/>
            <person name="de Vries R.P."/>
        </authorList>
    </citation>
    <scope>NUCLEOTIDE SEQUENCE [LARGE SCALE GENOMIC DNA]</scope>
    <source>
        <strain evidence="2 3">CBS 464.89</strain>
    </source>
</reference>
<protein>
    <submittedName>
        <fullName evidence="2">Uncharacterized protein</fullName>
    </submittedName>
</protein>
<feature type="transmembrane region" description="Helical" evidence="1">
    <location>
        <begin position="24"/>
        <end position="44"/>
    </location>
</feature>
<evidence type="ECO:0000313" key="2">
    <source>
        <dbReference type="EMBL" id="TBU56952.1"/>
    </source>
</evidence>
<name>A0A4Q9PRD4_9APHY</name>
<keyword evidence="1" id="KW-1133">Transmembrane helix</keyword>
<keyword evidence="3" id="KW-1185">Reference proteome</keyword>
<organism evidence="2 3">
    <name type="scientific">Dichomitus squalens</name>
    <dbReference type="NCBI Taxonomy" id="114155"/>
    <lineage>
        <taxon>Eukaryota</taxon>
        <taxon>Fungi</taxon>
        <taxon>Dikarya</taxon>
        <taxon>Basidiomycota</taxon>
        <taxon>Agaricomycotina</taxon>
        <taxon>Agaricomycetes</taxon>
        <taxon>Polyporales</taxon>
        <taxon>Polyporaceae</taxon>
        <taxon>Dichomitus</taxon>
    </lineage>
</organism>
<accession>A0A4Q9PRD4</accession>
<dbReference type="AlphaFoldDB" id="A0A4Q9PRD4"/>
<gene>
    <name evidence="2" type="ORF">BD310DRAFT_588701</name>
</gene>
<proteinExistence type="predicted"/>
<keyword evidence="1" id="KW-0472">Membrane</keyword>
<dbReference type="EMBL" id="ML145143">
    <property type="protein sequence ID" value="TBU56952.1"/>
    <property type="molecule type" value="Genomic_DNA"/>
</dbReference>